<feature type="region of interest" description="Disordered" evidence="1">
    <location>
        <begin position="30"/>
        <end position="68"/>
    </location>
</feature>
<organism evidence="2 3">
    <name type="scientific">Patella caerulea</name>
    <name type="common">Rayed Mediterranean limpet</name>
    <dbReference type="NCBI Taxonomy" id="87958"/>
    <lineage>
        <taxon>Eukaryota</taxon>
        <taxon>Metazoa</taxon>
        <taxon>Spiralia</taxon>
        <taxon>Lophotrochozoa</taxon>
        <taxon>Mollusca</taxon>
        <taxon>Gastropoda</taxon>
        <taxon>Patellogastropoda</taxon>
        <taxon>Patelloidea</taxon>
        <taxon>Patellidae</taxon>
        <taxon>Patella</taxon>
    </lineage>
</organism>
<reference evidence="2 3" key="1">
    <citation type="submission" date="2024-01" db="EMBL/GenBank/DDBJ databases">
        <title>The genome of the rayed Mediterranean limpet Patella caerulea (Linnaeus, 1758).</title>
        <authorList>
            <person name="Anh-Thu Weber A."/>
            <person name="Halstead-Nussloch G."/>
        </authorList>
    </citation>
    <scope>NUCLEOTIDE SEQUENCE [LARGE SCALE GENOMIC DNA]</scope>
    <source>
        <strain evidence="2">AATW-2023a</strain>
        <tissue evidence="2">Whole specimen</tissue>
    </source>
</reference>
<accession>A0AAN8Q1G4</accession>
<sequence length="154" mass="17132">MHLAMDCLRVDNPKKESTTLTPLATNCLTSNHVTGTGAKKPAHSITGSDRPKKRKKTLHRPTSEPCTTTATRLGQDLKQDLKHCPIELDVPPVRITLTTEEAQRLAHTLIIPGGYRGMTEQSPPPPLPWMDKEWTPLVLTLLDAQDWVNDDVLQ</sequence>
<dbReference type="AlphaFoldDB" id="A0AAN8Q1G4"/>
<name>A0AAN8Q1G4_PATCE</name>
<dbReference type="Proteomes" id="UP001347796">
    <property type="component" value="Unassembled WGS sequence"/>
</dbReference>
<evidence type="ECO:0000256" key="1">
    <source>
        <dbReference type="SAM" id="MobiDB-lite"/>
    </source>
</evidence>
<dbReference type="EMBL" id="JAZGQO010000002">
    <property type="protein sequence ID" value="KAK6192574.1"/>
    <property type="molecule type" value="Genomic_DNA"/>
</dbReference>
<evidence type="ECO:0000313" key="3">
    <source>
        <dbReference type="Proteomes" id="UP001347796"/>
    </source>
</evidence>
<evidence type="ECO:0000313" key="2">
    <source>
        <dbReference type="EMBL" id="KAK6192574.1"/>
    </source>
</evidence>
<proteinExistence type="predicted"/>
<gene>
    <name evidence="2" type="ORF">SNE40_004020</name>
</gene>
<protein>
    <submittedName>
        <fullName evidence="2">Uncharacterized protein</fullName>
    </submittedName>
</protein>
<comment type="caution">
    <text evidence="2">The sequence shown here is derived from an EMBL/GenBank/DDBJ whole genome shotgun (WGS) entry which is preliminary data.</text>
</comment>
<keyword evidence="3" id="KW-1185">Reference proteome</keyword>